<dbReference type="RefSeq" id="XP_028660024.1">
    <property type="nucleotide sequence ID" value="XM_028804191.2"/>
</dbReference>
<dbReference type="PANTHER" id="PTHR46258">
    <property type="entry name" value="LONGIN DOMAIN-CONTAINING PROTEIN"/>
    <property type="match status" value="1"/>
</dbReference>
<accession>A0A8C4SG79</accession>
<reference evidence="13" key="1">
    <citation type="submission" date="2021-06" db="EMBL/GenBank/DDBJ databases">
        <authorList>
            <consortium name="Wellcome Sanger Institute Data Sharing"/>
        </authorList>
    </citation>
    <scope>NUCLEOTIDE SEQUENCE [LARGE SCALE GENOMIC DNA]</scope>
</reference>
<feature type="transmembrane region" description="Helical" evidence="11">
    <location>
        <begin position="184"/>
        <end position="208"/>
    </location>
</feature>
<feature type="transmembrane region" description="Helical" evidence="11">
    <location>
        <begin position="220"/>
        <end position="242"/>
    </location>
</feature>
<evidence type="ECO:0000313" key="13">
    <source>
        <dbReference type="Ensembl" id="ENSECRP00000014193.1"/>
    </source>
</evidence>
<dbReference type="GeneTree" id="ENSGT00940000159338"/>
<comment type="function">
    <text evidence="1">May be involved in vesicle transport between the ER and the Golgi complex.</text>
</comment>
<keyword evidence="9 11" id="KW-1133">Transmembrane helix</keyword>
<keyword evidence="8" id="KW-0653">Protein transport</keyword>
<dbReference type="InterPro" id="IPR010908">
    <property type="entry name" value="Longin_dom"/>
</dbReference>
<evidence type="ECO:0000259" key="12">
    <source>
        <dbReference type="PROSITE" id="PS50859"/>
    </source>
</evidence>
<dbReference type="InterPro" id="IPR043546">
    <property type="entry name" value="Sec22a/c"/>
</dbReference>
<evidence type="ECO:0000256" key="9">
    <source>
        <dbReference type="ARBA" id="ARBA00022989"/>
    </source>
</evidence>
<dbReference type="SUPFAM" id="SSF64356">
    <property type="entry name" value="SNARE-like"/>
    <property type="match status" value="1"/>
</dbReference>
<dbReference type="GO" id="GO:0005789">
    <property type="term" value="C:endoplasmic reticulum membrane"/>
    <property type="evidence" value="ECO:0007669"/>
    <property type="project" value="UniProtKB-SubCell"/>
</dbReference>
<evidence type="ECO:0000256" key="10">
    <source>
        <dbReference type="ARBA" id="ARBA00023136"/>
    </source>
</evidence>
<dbReference type="OrthoDB" id="1719357at2759"/>
<name>A0A8C4SG79_ERPCA</name>
<dbReference type="PANTHER" id="PTHR46258:SF2">
    <property type="entry name" value="VESICLE-TRAFFICKING PROTEIN SEC22C"/>
    <property type="match status" value="1"/>
</dbReference>
<evidence type="ECO:0000256" key="3">
    <source>
        <dbReference type="ARBA" id="ARBA00008025"/>
    </source>
</evidence>
<evidence type="ECO:0000256" key="2">
    <source>
        <dbReference type="ARBA" id="ARBA00004477"/>
    </source>
</evidence>
<dbReference type="CDD" id="cd14824">
    <property type="entry name" value="Longin"/>
    <property type="match status" value="1"/>
</dbReference>
<evidence type="ECO:0000256" key="5">
    <source>
        <dbReference type="ARBA" id="ARBA00022692"/>
    </source>
</evidence>
<keyword evidence="14" id="KW-1185">Reference proteome</keyword>
<evidence type="ECO:0000313" key="14">
    <source>
        <dbReference type="Proteomes" id="UP000694620"/>
    </source>
</evidence>
<keyword evidence="10 11" id="KW-0472">Membrane</keyword>
<evidence type="ECO:0000256" key="4">
    <source>
        <dbReference type="ARBA" id="ARBA00022448"/>
    </source>
</evidence>
<dbReference type="InterPro" id="IPR011012">
    <property type="entry name" value="Longin-like_dom_sf"/>
</dbReference>
<dbReference type="AlphaFoldDB" id="A0A8C4SG79"/>
<feature type="domain" description="Longin" evidence="12">
    <location>
        <begin position="8"/>
        <end position="119"/>
    </location>
</feature>
<evidence type="ECO:0000256" key="1">
    <source>
        <dbReference type="ARBA" id="ARBA00003595"/>
    </source>
</evidence>
<proteinExistence type="inferred from homology"/>
<feature type="transmembrane region" description="Helical" evidence="11">
    <location>
        <begin position="249"/>
        <end position="266"/>
    </location>
</feature>
<dbReference type="InterPro" id="IPR059071">
    <property type="entry name" value="SEC22a-c_C"/>
</dbReference>
<reference evidence="13" key="3">
    <citation type="submission" date="2025-09" db="UniProtKB">
        <authorList>
            <consortium name="Ensembl"/>
        </authorList>
    </citation>
    <scope>IDENTIFICATION</scope>
</reference>
<dbReference type="Gene3D" id="3.30.450.50">
    <property type="entry name" value="Longin domain"/>
    <property type="match status" value="1"/>
</dbReference>
<keyword evidence="7" id="KW-0931">ER-Golgi transport</keyword>
<dbReference type="PROSITE" id="PS50859">
    <property type="entry name" value="LONGIN"/>
    <property type="match status" value="1"/>
</dbReference>
<dbReference type="SMART" id="SM01270">
    <property type="entry name" value="Longin"/>
    <property type="match status" value="1"/>
</dbReference>
<organism evidence="13 14">
    <name type="scientific">Erpetoichthys calabaricus</name>
    <name type="common">Rope fish</name>
    <name type="synonym">Calamoichthys calabaricus</name>
    <dbReference type="NCBI Taxonomy" id="27687"/>
    <lineage>
        <taxon>Eukaryota</taxon>
        <taxon>Metazoa</taxon>
        <taxon>Chordata</taxon>
        <taxon>Craniata</taxon>
        <taxon>Vertebrata</taxon>
        <taxon>Euteleostomi</taxon>
        <taxon>Actinopterygii</taxon>
        <taxon>Polypteriformes</taxon>
        <taxon>Polypteridae</taxon>
        <taxon>Erpetoichthys</taxon>
    </lineage>
</organism>
<feature type="transmembrane region" description="Helical" evidence="11">
    <location>
        <begin position="272"/>
        <end position="290"/>
    </location>
</feature>
<sequence length="303" mass="34171">MSLILFACIFRARDGLPLSASTDFEHSAELQVRKQQLKSLSKSLTLCPERGIVKGTTLNIYFASLEGVAFMVICSSSIPTAMAFCFLEDIKWEFFSSYNNIEIGLASRPYPFLEFDSVIQKIKHHYSHHRKPSLQASLADVEEDLRRKPAKVLTPEDLVFSNGTINGHILHPLETSQNQKLGPVTALGILSLVLNIMCAALNIIRAVHLIENTFQDDTEALWNVISFLLAFFSCVCQCYLYLFTISAKNFLTFTSLVLVVLCNTFLYGPRNIWQITFHIGVASFSTYLILMRQPHERSSDCNV</sequence>
<protein>
    <submittedName>
        <fullName evidence="13">SEC22 homolog C, vesicle trafficking protein</fullName>
    </submittedName>
</protein>
<dbReference type="GO" id="GO:0015031">
    <property type="term" value="P:protein transport"/>
    <property type="evidence" value="ECO:0007669"/>
    <property type="project" value="UniProtKB-KW"/>
</dbReference>
<feature type="transmembrane region" description="Helical" evidence="11">
    <location>
        <begin position="68"/>
        <end position="87"/>
    </location>
</feature>
<keyword evidence="6" id="KW-0256">Endoplasmic reticulum</keyword>
<dbReference type="Pfam" id="PF13774">
    <property type="entry name" value="Longin"/>
    <property type="match status" value="1"/>
</dbReference>
<comment type="subcellular location">
    <subcellularLocation>
        <location evidence="2">Endoplasmic reticulum membrane</location>
        <topology evidence="2">Multi-pass membrane protein</topology>
    </subcellularLocation>
</comment>
<dbReference type="GeneID" id="114653723"/>
<evidence type="ECO:0000256" key="6">
    <source>
        <dbReference type="ARBA" id="ARBA00022824"/>
    </source>
</evidence>
<dbReference type="Proteomes" id="UP000694620">
    <property type="component" value="Chromosome 6"/>
</dbReference>
<keyword evidence="5 11" id="KW-0812">Transmembrane</keyword>
<dbReference type="Ensembl" id="ENSECRT00000014436.1">
    <property type="protein sequence ID" value="ENSECRP00000014193.1"/>
    <property type="gene ID" value="ENSECRG00000009467.1"/>
</dbReference>
<evidence type="ECO:0000256" key="8">
    <source>
        <dbReference type="ARBA" id="ARBA00022927"/>
    </source>
</evidence>
<keyword evidence="4" id="KW-0813">Transport</keyword>
<dbReference type="GO" id="GO:0006888">
    <property type="term" value="P:endoplasmic reticulum to Golgi vesicle-mediated transport"/>
    <property type="evidence" value="ECO:0007669"/>
    <property type="project" value="InterPro"/>
</dbReference>
<evidence type="ECO:0000256" key="7">
    <source>
        <dbReference type="ARBA" id="ARBA00022892"/>
    </source>
</evidence>
<evidence type="ECO:0000256" key="11">
    <source>
        <dbReference type="SAM" id="Phobius"/>
    </source>
</evidence>
<comment type="similarity">
    <text evidence="3">Belongs to the synaptobrevin family.</text>
</comment>
<reference evidence="13" key="2">
    <citation type="submission" date="2025-08" db="UniProtKB">
        <authorList>
            <consortium name="Ensembl"/>
        </authorList>
    </citation>
    <scope>IDENTIFICATION</scope>
</reference>
<dbReference type="Pfam" id="PF25970">
    <property type="entry name" value="SEC22a_C"/>
    <property type="match status" value="1"/>
</dbReference>
<gene>
    <name evidence="13" type="primary">SEC22C</name>
    <name evidence="13" type="synonym">sec22c</name>
</gene>